<evidence type="ECO:0000259" key="2">
    <source>
        <dbReference type="PROSITE" id="PS50022"/>
    </source>
</evidence>
<feature type="domain" description="F5/8 type C" evidence="2">
    <location>
        <begin position="1"/>
        <end position="151"/>
    </location>
</feature>
<dbReference type="FunFam" id="2.60.120.260:FF:000016">
    <property type="entry name" value="Contactin-associated protein-like 4 isoform 1"/>
    <property type="match status" value="1"/>
</dbReference>
<evidence type="ECO:0000313" key="4">
    <source>
        <dbReference type="Proteomes" id="UP000001593"/>
    </source>
</evidence>
<dbReference type="PhylomeDB" id="A7RK21"/>
<dbReference type="Gene3D" id="2.60.120.260">
    <property type="entry name" value="Galactose-binding domain-like"/>
    <property type="match status" value="1"/>
</dbReference>
<dbReference type="InterPro" id="IPR000421">
    <property type="entry name" value="FA58C"/>
</dbReference>
<dbReference type="SUPFAM" id="SSF49785">
    <property type="entry name" value="Galactose-binding domain-like"/>
    <property type="match status" value="1"/>
</dbReference>
<dbReference type="PROSITE" id="PS50022">
    <property type="entry name" value="FA58C_3"/>
    <property type="match status" value="1"/>
</dbReference>
<dbReference type="PANTHER" id="PTHR24543">
    <property type="entry name" value="MULTICOPPER OXIDASE-RELATED"/>
    <property type="match status" value="1"/>
</dbReference>
<sequence length="155" mass="18234">MRPLGIQNRRRVPNRHLSASSRWDRNHGANRGRLNARRHGSRIGAWSARTNNRYQWIQVYFPRPKTVTNIATQGRQDANQWVKSYYVTFSVNGVQFVPYKVKGKRKIFRGNKNRNSITYNTFNPPIKALFVRIHPVSWHAHISLRFELYGFPASE</sequence>
<dbReference type="OMA" id="THARLNN"/>
<keyword evidence="4" id="KW-1185">Reference proteome</keyword>
<dbReference type="AlphaFoldDB" id="A7RK21"/>
<proteinExistence type="predicted"/>
<dbReference type="CDD" id="cd00057">
    <property type="entry name" value="FA58C"/>
    <property type="match status" value="1"/>
</dbReference>
<dbReference type="InParanoid" id="A7RK21"/>
<evidence type="ECO:0000256" key="1">
    <source>
        <dbReference type="SAM" id="MobiDB-lite"/>
    </source>
</evidence>
<dbReference type="HOGENOM" id="CLU_030066_1_2_1"/>
<name>A7RK21_NEMVE</name>
<gene>
    <name evidence="3" type="ORF">NEMVEDRAFT_v1g84419</name>
</gene>
<dbReference type="PANTHER" id="PTHR24543:SF325">
    <property type="entry name" value="F5_8 TYPE C DOMAIN-CONTAINING PROTEIN"/>
    <property type="match status" value="1"/>
</dbReference>
<protein>
    <recommendedName>
        <fullName evidence="2">F5/8 type C domain-containing protein</fullName>
    </recommendedName>
</protein>
<dbReference type="SMART" id="SM00231">
    <property type="entry name" value="FA58C"/>
    <property type="match status" value="1"/>
</dbReference>
<accession>A7RK21</accession>
<feature type="region of interest" description="Disordered" evidence="1">
    <location>
        <begin position="1"/>
        <end position="35"/>
    </location>
</feature>
<dbReference type="InterPro" id="IPR008979">
    <property type="entry name" value="Galactose-bd-like_sf"/>
</dbReference>
<dbReference type="Pfam" id="PF00754">
    <property type="entry name" value="F5_F8_type_C"/>
    <property type="match status" value="1"/>
</dbReference>
<organism evidence="3 4">
    <name type="scientific">Nematostella vectensis</name>
    <name type="common">Starlet sea anemone</name>
    <dbReference type="NCBI Taxonomy" id="45351"/>
    <lineage>
        <taxon>Eukaryota</taxon>
        <taxon>Metazoa</taxon>
        <taxon>Cnidaria</taxon>
        <taxon>Anthozoa</taxon>
        <taxon>Hexacorallia</taxon>
        <taxon>Actiniaria</taxon>
        <taxon>Edwardsiidae</taxon>
        <taxon>Nematostella</taxon>
    </lineage>
</organism>
<evidence type="ECO:0000313" key="3">
    <source>
        <dbReference type="EMBL" id="EDO48089.1"/>
    </source>
</evidence>
<reference evidence="3 4" key="1">
    <citation type="journal article" date="2007" name="Science">
        <title>Sea anemone genome reveals ancestral eumetazoan gene repertoire and genomic organization.</title>
        <authorList>
            <person name="Putnam N.H."/>
            <person name="Srivastava M."/>
            <person name="Hellsten U."/>
            <person name="Dirks B."/>
            <person name="Chapman J."/>
            <person name="Salamov A."/>
            <person name="Terry A."/>
            <person name="Shapiro H."/>
            <person name="Lindquist E."/>
            <person name="Kapitonov V.V."/>
            <person name="Jurka J."/>
            <person name="Genikhovich G."/>
            <person name="Grigoriev I.V."/>
            <person name="Lucas S.M."/>
            <person name="Steele R.E."/>
            <person name="Finnerty J.R."/>
            <person name="Technau U."/>
            <person name="Martindale M.Q."/>
            <person name="Rokhsar D.S."/>
        </authorList>
    </citation>
    <scope>NUCLEOTIDE SEQUENCE [LARGE SCALE GENOMIC DNA]</scope>
    <source>
        <strain evidence="4">CH2 X CH6</strain>
    </source>
</reference>
<dbReference type="EMBL" id="DS469515">
    <property type="protein sequence ID" value="EDO48089.1"/>
    <property type="molecule type" value="Genomic_DNA"/>
</dbReference>
<dbReference type="eggNOG" id="ENOG502QU6Y">
    <property type="taxonomic scope" value="Eukaryota"/>
</dbReference>
<dbReference type="Proteomes" id="UP000001593">
    <property type="component" value="Unassembled WGS sequence"/>
</dbReference>